<dbReference type="EMBL" id="VSRR010045553">
    <property type="protein sequence ID" value="MPC77304.1"/>
    <property type="molecule type" value="Genomic_DNA"/>
</dbReference>
<evidence type="ECO:0000313" key="1">
    <source>
        <dbReference type="EMBL" id="MPC77304.1"/>
    </source>
</evidence>
<sequence length="62" mass="6858">MTSRGSGQPPHENLTVFVFNHMYKVTQKIGSRDKGNHLLGLQWEGALVAVDGVPRPHADKSF</sequence>
<protein>
    <submittedName>
        <fullName evidence="1">Uncharacterized protein</fullName>
    </submittedName>
</protein>
<comment type="caution">
    <text evidence="1">The sequence shown here is derived from an EMBL/GenBank/DDBJ whole genome shotgun (WGS) entry which is preliminary data.</text>
</comment>
<name>A0A5B7I999_PORTR</name>
<dbReference type="AlphaFoldDB" id="A0A5B7I999"/>
<keyword evidence="2" id="KW-1185">Reference proteome</keyword>
<evidence type="ECO:0000313" key="2">
    <source>
        <dbReference type="Proteomes" id="UP000324222"/>
    </source>
</evidence>
<gene>
    <name evidence="1" type="ORF">E2C01_071755</name>
</gene>
<dbReference type="Proteomes" id="UP000324222">
    <property type="component" value="Unassembled WGS sequence"/>
</dbReference>
<proteinExistence type="predicted"/>
<reference evidence="1 2" key="1">
    <citation type="submission" date="2019-05" db="EMBL/GenBank/DDBJ databases">
        <title>Another draft genome of Portunus trituberculatus and its Hox gene families provides insights of decapod evolution.</title>
        <authorList>
            <person name="Jeong J.-H."/>
            <person name="Song I."/>
            <person name="Kim S."/>
            <person name="Choi T."/>
            <person name="Kim D."/>
            <person name="Ryu S."/>
            <person name="Kim W."/>
        </authorList>
    </citation>
    <scope>NUCLEOTIDE SEQUENCE [LARGE SCALE GENOMIC DNA]</scope>
    <source>
        <tissue evidence="1">Muscle</tissue>
    </source>
</reference>
<organism evidence="1 2">
    <name type="scientific">Portunus trituberculatus</name>
    <name type="common">Swimming crab</name>
    <name type="synonym">Neptunus trituberculatus</name>
    <dbReference type="NCBI Taxonomy" id="210409"/>
    <lineage>
        <taxon>Eukaryota</taxon>
        <taxon>Metazoa</taxon>
        <taxon>Ecdysozoa</taxon>
        <taxon>Arthropoda</taxon>
        <taxon>Crustacea</taxon>
        <taxon>Multicrustacea</taxon>
        <taxon>Malacostraca</taxon>
        <taxon>Eumalacostraca</taxon>
        <taxon>Eucarida</taxon>
        <taxon>Decapoda</taxon>
        <taxon>Pleocyemata</taxon>
        <taxon>Brachyura</taxon>
        <taxon>Eubrachyura</taxon>
        <taxon>Portunoidea</taxon>
        <taxon>Portunidae</taxon>
        <taxon>Portuninae</taxon>
        <taxon>Portunus</taxon>
    </lineage>
</organism>
<accession>A0A5B7I999</accession>